<organism evidence="3">
    <name type="scientific">Agromyces sp. G08B096</name>
    <dbReference type="NCBI Taxonomy" id="3156399"/>
    <lineage>
        <taxon>Bacteria</taxon>
        <taxon>Bacillati</taxon>
        <taxon>Actinomycetota</taxon>
        <taxon>Actinomycetes</taxon>
        <taxon>Micrococcales</taxon>
        <taxon>Microbacteriaceae</taxon>
        <taxon>Agromyces</taxon>
    </lineage>
</organism>
<evidence type="ECO:0000259" key="2">
    <source>
        <dbReference type="Pfam" id="PF04909"/>
    </source>
</evidence>
<name>A0AAU7W4M0_9MICO</name>
<evidence type="ECO:0000313" key="3">
    <source>
        <dbReference type="EMBL" id="XBX81590.1"/>
    </source>
</evidence>
<dbReference type="Pfam" id="PF04909">
    <property type="entry name" value="Amidohydro_2"/>
    <property type="match status" value="1"/>
</dbReference>
<dbReference type="EMBL" id="CP158374">
    <property type="protein sequence ID" value="XBX81590.1"/>
    <property type="molecule type" value="Genomic_DNA"/>
</dbReference>
<evidence type="ECO:0000256" key="1">
    <source>
        <dbReference type="ARBA" id="ARBA00038310"/>
    </source>
</evidence>
<proteinExistence type="inferred from homology"/>
<gene>
    <name evidence="3" type="ORF">ABIQ69_13350</name>
</gene>
<sequence>MLDAHVHLWDLDRVHLSWFRPDLALPRVVTAEDLARASRGAVEAAVAVQAGDTLGEAEWLAGHAATHPIIPAIVLQYEAGRPWAGIVQPVVDASTRSDAPHPRVAGIRVPTPQGAADLSDVRGLDRLADGLATSGLVLELLIRPDQLPAAAALAARHPELTVVICHLGLGRGTPDATWRRGLDAIAAHDRVLAKLSGLHADGDDAARVAGIAATAFDALGPDRLMFGSDWPMSARVAPYPEIVERTADALPELDATAADAFWHGTAARAYALPAPADVR</sequence>
<dbReference type="InterPro" id="IPR006680">
    <property type="entry name" value="Amidohydro-rel"/>
</dbReference>
<dbReference type="PANTHER" id="PTHR43569">
    <property type="entry name" value="AMIDOHYDROLASE"/>
    <property type="match status" value="1"/>
</dbReference>
<reference evidence="3" key="1">
    <citation type="submission" date="2024-05" db="EMBL/GenBank/DDBJ databases">
        <authorList>
            <person name="Yu L."/>
        </authorList>
    </citation>
    <scope>NUCLEOTIDE SEQUENCE</scope>
    <source>
        <strain evidence="3">G08B096</strain>
    </source>
</reference>
<dbReference type="RefSeq" id="WP_350347612.1">
    <property type="nucleotide sequence ID" value="NZ_CP158374.1"/>
</dbReference>
<dbReference type="Gene3D" id="3.20.20.140">
    <property type="entry name" value="Metal-dependent hydrolases"/>
    <property type="match status" value="1"/>
</dbReference>
<dbReference type="InterPro" id="IPR032466">
    <property type="entry name" value="Metal_Hydrolase"/>
</dbReference>
<dbReference type="PANTHER" id="PTHR43569:SF2">
    <property type="entry name" value="AMIDOHYDROLASE-RELATED DOMAIN-CONTAINING PROTEIN"/>
    <property type="match status" value="1"/>
</dbReference>
<feature type="domain" description="Amidohydrolase-related" evidence="2">
    <location>
        <begin position="3"/>
        <end position="271"/>
    </location>
</feature>
<dbReference type="AlphaFoldDB" id="A0AAU7W4M0"/>
<accession>A0AAU7W4M0</accession>
<dbReference type="InterPro" id="IPR052350">
    <property type="entry name" value="Metallo-dep_Lactonases"/>
</dbReference>
<protein>
    <submittedName>
        <fullName evidence="3">Amidohydrolase family protein</fullName>
    </submittedName>
</protein>
<dbReference type="GO" id="GO:0016787">
    <property type="term" value="F:hydrolase activity"/>
    <property type="evidence" value="ECO:0007669"/>
    <property type="project" value="InterPro"/>
</dbReference>
<comment type="similarity">
    <text evidence="1">Belongs to the metallo-dependent hydrolases superfamily.</text>
</comment>
<dbReference type="SUPFAM" id="SSF51556">
    <property type="entry name" value="Metallo-dependent hydrolases"/>
    <property type="match status" value="1"/>
</dbReference>